<keyword evidence="9" id="KW-1185">Reference proteome</keyword>
<dbReference type="Proteomes" id="UP001595904">
    <property type="component" value="Unassembled WGS sequence"/>
</dbReference>
<evidence type="ECO:0000256" key="1">
    <source>
        <dbReference type="ARBA" id="ARBA00005622"/>
    </source>
</evidence>
<dbReference type="Pfam" id="PF00756">
    <property type="entry name" value="Esterase"/>
    <property type="match status" value="1"/>
</dbReference>
<dbReference type="NCBIfam" id="TIGR02821">
    <property type="entry name" value="fghA_ester_D"/>
    <property type="match status" value="1"/>
</dbReference>
<dbReference type="Gene3D" id="3.40.50.1820">
    <property type="entry name" value="alpha/beta hydrolase"/>
    <property type="match status" value="1"/>
</dbReference>
<sequence length="281" mass="31802">MTLNLVSEHACFGGWMRFYSHESRECRTEMRFSVYVPPQAEQGKVPVLYYLAGLTCTEETFMVKGGAQRLAAELGLMLVAPDTSPRKARVPGDDANWDFGLGAGFYVDSTQEPWAQNYRMYSYVTKELPEIVQSLGSGRADRQGIFGHSMGGHGALVCALRNRDQYLSVSAFAPISAPMQCPWGHKAFSGYLGEDRELWKQYDASELIRAQRYPRPILIDQGDKDKFLTEQLKPEIFAAAARESGSELRYTLRPGYDHGYYFISTFMEDHLRHHARQLISS</sequence>
<reference evidence="9" key="1">
    <citation type="journal article" date="2019" name="Int. J. Syst. Evol. Microbiol.">
        <title>The Global Catalogue of Microorganisms (GCM) 10K type strain sequencing project: providing services to taxonomists for standard genome sequencing and annotation.</title>
        <authorList>
            <consortium name="The Broad Institute Genomics Platform"/>
            <consortium name="The Broad Institute Genome Sequencing Center for Infectious Disease"/>
            <person name="Wu L."/>
            <person name="Ma J."/>
        </authorList>
    </citation>
    <scope>NUCLEOTIDE SEQUENCE [LARGE SCALE GENOMIC DNA]</scope>
    <source>
        <strain evidence="9">CGMCC 1.10759</strain>
    </source>
</reference>
<organism evidence="8 9">
    <name type="scientific">Steroidobacter flavus</name>
    <dbReference type="NCBI Taxonomy" id="1842136"/>
    <lineage>
        <taxon>Bacteria</taxon>
        <taxon>Pseudomonadati</taxon>
        <taxon>Pseudomonadota</taxon>
        <taxon>Gammaproteobacteria</taxon>
        <taxon>Steroidobacterales</taxon>
        <taxon>Steroidobacteraceae</taxon>
        <taxon>Steroidobacter</taxon>
    </lineage>
</organism>
<proteinExistence type="inferred from homology"/>
<accession>A0ABV8STQ4</accession>
<comment type="function">
    <text evidence="7">Serine hydrolase involved in the detoxification of formaldehyde.</text>
</comment>
<name>A0ABV8STQ4_9GAMM</name>
<evidence type="ECO:0000313" key="9">
    <source>
        <dbReference type="Proteomes" id="UP001595904"/>
    </source>
</evidence>
<dbReference type="InterPro" id="IPR000801">
    <property type="entry name" value="Esterase-like"/>
</dbReference>
<dbReference type="EMBL" id="JBHSDU010000003">
    <property type="protein sequence ID" value="MFC4310338.1"/>
    <property type="molecule type" value="Genomic_DNA"/>
</dbReference>
<dbReference type="InterPro" id="IPR014186">
    <property type="entry name" value="S-formylglutathione_hydrol"/>
</dbReference>
<evidence type="ECO:0000256" key="5">
    <source>
        <dbReference type="ARBA" id="ARBA00047590"/>
    </source>
</evidence>
<comment type="catalytic activity">
    <reaction evidence="5 7">
        <text>S-formylglutathione + H2O = formate + glutathione + H(+)</text>
        <dbReference type="Rhea" id="RHEA:14961"/>
        <dbReference type="ChEBI" id="CHEBI:15377"/>
        <dbReference type="ChEBI" id="CHEBI:15378"/>
        <dbReference type="ChEBI" id="CHEBI:15740"/>
        <dbReference type="ChEBI" id="CHEBI:57688"/>
        <dbReference type="ChEBI" id="CHEBI:57925"/>
        <dbReference type="EC" id="3.1.2.12"/>
    </reaction>
</comment>
<evidence type="ECO:0000256" key="2">
    <source>
        <dbReference type="ARBA" id="ARBA00012479"/>
    </source>
</evidence>
<protein>
    <recommendedName>
        <fullName evidence="2 6">S-formylglutathione hydrolase</fullName>
        <ecNumber evidence="2 6">3.1.2.12</ecNumber>
    </recommendedName>
</protein>
<dbReference type="RefSeq" id="WP_380597749.1">
    <property type="nucleotide sequence ID" value="NZ_JBHSDU010000003.1"/>
</dbReference>
<evidence type="ECO:0000256" key="7">
    <source>
        <dbReference type="RuleBase" id="RU363068"/>
    </source>
</evidence>
<dbReference type="SUPFAM" id="SSF53474">
    <property type="entry name" value="alpha/beta-Hydrolases"/>
    <property type="match status" value="1"/>
</dbReference>
<evidence type="ECO:0000256" key="3">
    <source>
        <dbReference type="ARBA" id="ARBA00022487"/>
    </source>
</evidence>
<comment type="similarity">
    <text evidence="1 7">Belongs to the esterase D family.</text>
</comment>
<dbReference type="GO" id="GO:0018738">
    <property type="term" value="F:S-formylglutathione hydrolase activity"/>
    <property type="evidence" value="ECO:0007669"/>
    <property type="project" value="UniProtKB-EC"/>
</dbReference>
<keyword evidence="4 7" id="KW-0378">Hydrolase</keyword>
<gene>
    <name evidence="8" type="primary">fghA</name>
    <name evidence="8" type="ORF">ACFPN2_14690</name>
</gene>
<keyword evidence="3 7" id="KW-0719">Serine esterase</keyword>
<comment type="caution">
    <text evidence="8">The sequence shown here is derived from an EMBL/GenBank/DDBJ whole genome shotgun (WGS) entry which is preliminary data.</text>
</comment>
<dbReference type="PANTHER" id="PTHR10061:SF0">
    <property type="entry name" value="S-FORMYLGLUTATHIONE HYDROLASE"/>
    <property type="match status" value="1"/>
</dbReference>
<evidence type="ECO:0000256" key="6">
    <source>
        <dbReference type="NCBIfam" id="TIGR02821"/>
    </source>
</evidence>
<dbReference type="InterPro" id="IPR029058">
    <property type="entry name" value="AB_hydrolase_fold"/>
</dbReference>
<evidence type="ECO:0000313" key="8">
    <source>
        <dbReference type="EMBL" id="MFC4310338.1"/>
    </source>
</evidence>
<dbReference type="EC" id="3.1.2.12" evidence="2 6"/>
<evidence type="ECO:0000256" key="4">
    <source>
        <dbReference type="ARBA" id="ARBA00022801"/>
    </source>
</evidence>
<dbReference type="PANTHER" id="PTHR10061">
    <property type="entry name" value="S-FORMYLGLUTATHIONE HYDROLASE"/>
    <property type="match status" value="1"/>
</dbReference>